<dbReference type="SUPFAM" id="SSF51735">
    <property type="entry name" value="NAD(P)-binding Rossmann-fold domains"/>
    <property type="match status" value="1"/>
</dbReference>
<evidence type="ECO:0000313" key="1">
    <source>
        <dbReference type="EMBL" id="KAJ8954636.1"/>
    </source>
</evidence>
<evidence type="ECO:0008006" key="3">
    <source>
        <dbReference type="Google" id="ProtNLM"/>
    </source>
</evidence>
<accession>A0AAV8YT59</accession>
<dbReference type="EMBL" id="JANEYF010001909">
    <property type="protein sequence ID" value="KAJ8954636.1"/>
    <property type="molecule type" value="Genomic_DNA"/>
</dbReference>
<comment type="caution">
    <text evidence="1">The sequence shown here is derived from an EMBL/GenBank/DDBJ whole genome shotgun (WGS) entry which is preliminary data.</text>
</comment>
<sequence>MDTGYKLITPDELKENQEADPDYLFDLIVDCSGYPPAIENSVKLLQRGGKLCCFGVAPPHGEIK</sequence>
<proteinExistence type="predicted"/>
<dbReference type="InterPro" id="IPR036291">
    <property type="entry name" value="NAD(P)-bd_dom_sf"/>
</dbReference>
<dbReference type="AlphaFoldDB" id="A0AAV8YT59"/>
<protein>
    <recommendedName>
        <fullName evidence="3">Alcohol dehydrogenase-like C-terminal domain-containing protein</fullName>
    </recommendedName>
</protein>
<reference evidence="1" key="1">
    <citation type="journal article" date="2023" name="Insect Mol. Biol.">
        <title>Genome sequencing provides insights into the evolution of gene families encoding plant cell wall-degrading enzymes in longhorned beetles.</title>
        <authorList>
            <person name="Shin N.R."/>
            <person name="Okamura Y."/>
            <person name="Kirsch R."/>
            <person name="Pauchet Y."/>
        </authorList>
    </citation>
    <scope>NUCLEOTIDE SEQUENCE</scope>
    <source>
        <strain evidence="1">RBIC_L_NR</strain>
    </source>
</reference>
<gene>
    <name evidence="1" type="ORF">NQ314_007035</name>
</gene>
<evidence type="ECO:0000313" key="2">
    <source>
        <dbReference type="Proteomes" id="UP001162156"/>
    </source>
</evidence>
<dbReference type="Gene3D" id="3.40.50.720">
    <property type="entry name" value="NAD(P)-binding Rossmann-like Domain"/>
    <property type="match status" value="1"/>
</dbReference>
<dbReference type="Proteomes" id="UP001162156">
    <property type="component" value="Unassembled WGS sequence"/>
</dbReference>
<organism evidence="1 2">
    <name type="scientific">Rhamnusium bicolor</name>
    <dbReference type="NCBI Taxonomy" id="1586634"/>
    <lineage>
        <taxon>Eukaryota</taxon>
        <taxon>Metazoa</taxon>
        <taxon>Ecdysozoa</taxon>
        <taxon>Arthropoda</taxon>
        <taxon>Hexapoda</taxon>
        <taxon>Insecta</taxon>
        <taxon>Pterygota</taxon>
        <taxon>Neoptera</taxon>
        <taxon>Endopterygota</taxon>
        <taxon>Coleoptera</taxon>
        <taxon>Polyphaga</taxon>
        <taxon>Cucujiformia</taxon>
        <taxon>Chrysomeloidea</taxon>
        <taxon>Cerambycidae</taxon>
        <taxon>Lepturinae</taxon>
        <taxon>Rhagiini</taxon>
        <taxon>Rhamnusium</taxon>
    </lineage>
</organism>
<keyword evidence="2" id="KW-1185">Reference proteome</keyword>
<name>A0AAV8YT59_9CUCU</name>